<dbReference type="Proteomes" id="UP001555786">
    <property type="component" value="Unassembled WGS sequence"/>
</dbReference>
<evidence type="ECO:0000259" key="1">
    <source>
        <dbReference type="Pfam" id="PF02627"/>
    </source>
</evidence>
<dbReference type="InterPro" id="IPR003779">
    <property type="entry name" value="CMD-like"/>
</dbReference>
<gene>
    <name evidence="2" type="ORF">ABXS05_25620</name>
    <name evidence="3" type="ORF">ACETRX_28665</name>
</gene>
<dbReference type="EMBL" id="JBFNQD010000011">
    <property type="protein sequence ID" value="MEW9308953.1"/>
    <property type="molecule type" value="Genomic_DNA"/>
</dbReference>
<reference evidence="3 5" key="2">
    <citation type="submission" date="2024-09" db="EMBL/GenBank/DDBJ databases">
        <title>Description of Labrys sedimenti sp. nov., isolated from a diclofenac-degrading enrichment culture, and genome-based reclassification of Labrys portucalensis as a later heterotypic synonym of Labrys neptuniae.</title>
        <authorList>
            <person name="Tancsics A."/>
            <person name="Csepanyi A."/>
        </authorList>
    </citation>
    <scope>NUCLEOTIDE SEQUENCE [LARGE SCALE GENOMIC DNA]</scope>
    <source>
        <strain evidence="3 5">LMG 23412</strain>
    </source>
</reference>
<organism evidence="3 5">
    <name type="scientific">Labrys neptuniae</name>
    <dbReference type="NCBI Taxonomy" id="376174"/>
    <lineage>
        <taxon>Bacteria</taxon>
        <taxon>Pseudomonadati</taxon>
        <taxon>Pseudomonadota</taxon>
        <taxon>Alphaproteobacteria</taxon>
        <taxon>Hyphomicrobiales</taxon>
        <taxon>Xanthobacteraceae</taxon>
        <taxon>Labrys</taxon>
    </lineage>
</organism>
<sequence length="134" mass="14805">MDKDLRAQGEKVRRTVLGDGYVDAARANADEFSAPFQDVLNEYCWGQCWTDDSLSLSQRSLLNLGMLAALGRMHEFKVHFRGAIRNGLTDKELRAALIQIAVYCGVPAGVEAFRVARTVRQEMAAEAGEAPEET</sequence>
<dbReference type="PANTHER" id="PTHR33570:SF2">
    <property type="entry name" value="CARBOXYMUCONOLACTONE DECARBOXYLASE-LIKE DOMAIN-CONTAINING PROTEIN"/>
    <property type="match status" value="1"/>
</dbReference>
<evidence type="ECO:0000313" key="3">
    <source>
        <dbReference type="EMBL" id="MFC2253635.1"/>
    </source>
</evidence>
<evidence type="ECO:0000313" key="2">
    <source>
        <dbReference type="EMBL" id="MEW9308953.1"/>
    </source>
</evidence>
<reference evidence="2 4" key="1">
    <citation type="submission" date="2024-07" db="EMBL/GenBank/DDBJ databases">
        <title>Description of Labrys sedimenti sp. nov., isolated from a diclofenac-degrading enrichment culture.</title>
        <authorList>
            <person name="Tancsics A."/>
            <person name="Csepanyi A."/>
        </authorList>
    </citation>
    <scope>NUCLEOTIDE SEQUENCE [LARGE SCALE GENOMIC DNA]</scope>
    <source>
        <strain evidence="2 4">LMG 23578</strain>
    </source>
</reference>
<dbReference type="InterPro" id="IPR052512">
    <property type="entry name" value="4CMD/NDH-1_regulator"/>
</dbReference>
<dbReference type="PANTHER" id="PTHR33570">
    <property type="entry name" value="4-CARBOXYMUCONOLACTONE DECARBOXYLASE FAMILY PROTEIN"/>
    <property type="match status" value="1"/>
</dbReference>
<dbReference type="InterPro" id="IPR029032">
    <property type="entry name" value="AhpD-like"/>
</dbReference>
<keyword evidence="4" id="KW-1185">Reference proteome</keyword>
<evidence type="ECO:0000313" key="5">
    <source>
        <dbReference type="Proteomes" id="UP001595190"/>
    </source>
</evidence>
<comment type="caution">
    <text evidence="3">The sequence shown here is derived from an EMBL/GenBank/DDBJ whole genome shotgun (WGS) entry which is preliminary data.</text>
</comment>
<proteinExistence type="predicted"/>
<evidence type="ECO:0000313" key="4">
    <source>
        <dbReference type="Proteomes" id="UP001555786"/>
    </source>
</evidence>
<accession>A0ABV6ZN77</accession>
<dbReference type="RefSeq" id="WP_311939645.1">
    <property type="nucleotide sequence ID" value="NZ_JAVSCS010000024.1"/>
</dbReference>
<dbReference type="EMBL" id="JBHGPK010000021">
    <property type="protein sequence ID" value="MFC2253635.1"/>
    <property type="molecule type" value="Genomic_DNA"/>
</dbReference>
<name>A0ABV6ZN77_9HYPH</name>
<dbReference type="SUPFAM" id="SSF69118">
    <property type="entry name" value="AhpD-like"/>
    <property type="match status" value="1"/>
</dbReference>
<dbReference type="Gene3D" id="1.20.1290.10">
    <property type="entry name" value="AhpD-like"/>
    <property type="match status" value="1"/>
</dbReference>
<dbReference type="Proteomes" id="UP001595190">
    <property type="component" value="Unassembled WGS sequence"/>
</dbReference>
<protein>
    <submittedName>
        <fullName evidence="3">Carboxymuconolactone decarboxylase family protein</fullName>
    </submittedName>
</protein>
<feature type="domain" description="Carboxymuconolactone decarboxylase-like" evidence="1">
    <location>
        <begin position="36"/>
        <end position="117"/>
    </location>
</feature>
<dbReference type="Pfam" id="PF02627">
    <property type="entry name" value="CMD"/>
    <property type="match status" value="1"/>
</dbReference>